<dbReference type="EMBL" id="AP014960">
    <property type="protein sequence ID" value="BAS89514.1"/>
    <property type="molecule type" value="Genomic_DNA"/>
</dbReference>
<dbReference type="PaxDb" id="39947-A0A0P0WB57"/>
<dbReference type="AlphaFoldDB" id="A0A0P0WB57"/>
<evidence type="ECO:0000313" key="3">
    <source>
        <dbReference type="Proteomes" id="UP000059680"/>
    </source>
</evidence>
<reference evidence="2 3" key="3">
    <citation type="journal article" date="2013" name="Rice">
        <title>Improvement of the Oryza sativa Nipponbare reference genome using next generation sequence and optical map data.</title>
        <authorList>
            <person name="Kawahara Y."/>
            <person name="de la Bastide M."/>
            <person name="Hamilton J.P."/>
            <person name="Kanamori H."/>
            <person name="McCombie W.R."/>
            <person name="Ouyang S."/>
            <person name="Schwartz D.C."/>
            <person name="Tanaka T."/>
            <person name="Wu J."/>
            <person name="Zhou S."/>
            <person name="Childs K.L."/>
            <person name="Davidson R.M."/>
            <person name="Lin H."/>
            <person name="Quesada-Ocampo L."/>
            <person name="Vaillancourt B."/>
            <person name="Sakai H."/>
            <person name="Lee S.S."/>
            <person name="Kim J."/>
            <person name="Numa H."/>
            <person name="Itoh T."/>
            <person name="Buell C.R."/>
            <person name="Matsumoto T."/>
        </authorList>
    </citation>
    <scope>NUCLEOTIDE SEQUENCE [LARGE SCALE GENOMIC DNA]</scope>
    <source>
        <strain evidence="3">cv. Nipponbare</strain>
    </source>
</reference>
<dbReference type="Gramene" id="Os04t0457400-00">
    <property type="protein sequence ID" value="Os04t0457400-00"/>
    <property type="gene ID" value="Os04g0457400"/>
</dbReference>
<keyword evidence="3" id="KW-1185">Reference proteome</keyword>
<feature type="compositionally biased region" description="Basic and acidic residues" evidence="1">
    <location>
        <begin position="156"/>
        <end position="171"/>
    </location>
</feature>
<gene>
    <name evidence="2" type="ordered locus">Os04g0457400</name>
    <name evidence="2" type="ORF">OSNPB_040457400</name>
</gene>
<dbReference type="PANTHER" id="PTHR34950:SF1">
    <property type="entry name" value="OS04G0457400 PROTEIN"/>
    <property type="match status" value="1"/>
</dbReference>
<dbReference type="PANTHER" id="PTHR34950">
    <property type="entry name" value="OS04G0457400 PROTEIN"/>
    <property type="match status" value="1"/>
</dbReference>
<name>A0A0P0WB57_ORYSJ</name>
<proteinExistence type="predicted"/>
<feature type="region of interest" description="Disordered" evidence="1">
    <location>
        <begin position="139"/>
        <end position="185"/>
    </location>
</feature>
<organism evidence="2 3">
    <name type="scientific">Oryza sativa subsp. japonica</name>
    <name type="common">Rice</name>
    <dbReference type="NCBI Taxonomy" id="39947"/>
    <lineage>
        <taxon>Eukaryota</taxon>
        <taxon>Viridiplantae</taxon>
        <taxon>Streptophyta</taxon>
        <taxon>Embryophyta</taxon>
        <taxon>Tracheophyta</taxon>
        <taxon>Spermatophyta</taxon>
        <taxon>Magnoliopsida</taxon>
        <taxon>Liliopsida</taxon>
        <taxon>Poales</taxon>
        <taxon>Poaceae</taxon>
        <taxon>BOP clade</taxon>
        <taxon>Oryzoideae</taxon>
        <taxon>Oryzeae</taxon>
        <taxon>Oryzinae</taxon>
        <taxon>Oryza</taxon>
        <taxon>Oryza sativa</taxon>
    </lineage>
</organism>
<dbReference type="Proteomes" id="UP000059680">
    <property type="component" value="Chromosome 4"/>
</dbReference>
<feature type="compositionally biased region" description="Low complexity" evidence="1">
    <location>
        <begin position="139"/>
        <end position="150"/>
    </location>
</feature>
<dbReference type="InParanoid" id="A0A0P0WB57"/>
<dbReference type="eggNOG" id="ENOG502R5QB">
    <property type="taxonomic scope" value="Eukaryota"/>
</dbReference>
<sequence length="185" mass="20703">MPVNLLVTYRWEVNFSSVLTPGQGSPYRSQRACVVYVSWQRAMEFMHQPKIERARELHAVYLLANQDSDSSISTYTYGSETLSSNYSKTHFSEKKYRACPERKREVKMESMVAGDLVQAYVLKKACKEKMRAETNAGEAAAAAMTGKKTAVGGGSSEKKTAPEVSKGERRGFSGLMMMKKKVHPK</sequence>
<evidence type="ECO:0000313" key="2">
    <source>
        <dbReference type="EMBL" id="BAS89514.1"/>
    </source>
</evidence>
<accession>A0A0P0WB57</accession>
<evidence type="ECO:0000256" key="1">
    <source>
        <dbReference type="SAM" id="MobiDB-lite"/>
    </source>
</evidence>
<protein>
    <submittedName>
        <fullName evidence="2">Os04g0457400 protein</fullName>
    </submittedName>
</protein>
<reference evidence="3" key="1">
    <citation type="journal article" date="2005" name="Nature">
        <title>The map-based sequence of the rice genome.</title>
        <authorList>
            <consortium name="International rice genome sequencing project (IRGSP)"/>
            <person name="Matsumoto T."/>
            <person name="Wu J."/>
            <person name="Kanamori H."/>
            <person name="Katayose Y."/>
            <person name="Fujisawa M."/>
            <person name="Namiki N."/>
            <person name="Mizuno H."/>
            <person name="Yamamoto K."/>
            <person name="Antonio B.A."/>
            <person name="Baba T."/>
            <person name="Sakata K."/>
            <person name="Nagamura Y."/>
            <person name="Aoki H."/>
            <person name="Arikawa K."/>
            <person name="Arita K."/>
            <person name="Bito T."/>
            <person name="Chiden Y."/>
            <person name="Fujitsuka N."/>
            <person name="Fukunaka R."/>
            <person name="Hamada M."/>
            <person name="Harada C."/>
            <person name="Hayashi A."/>
            <person name="Hijishita S."/>
            <person name="Honda M."/>
            <person name="Hosokawa S."/>
            <person name="Ichikawa Y."/>
            <person name="Idonuma A."/>
            <person name="Iijima M."/>
            <person name="Ikeda M."/>
            <person name="Ikeno M."/>
            <person name="Ito K."/>
            <person name="Ito S."/>
            <person name="Ito T."/>
            <person name="Ito Y."/>
            <person name="Ito Y."/>
            <person name="Iwabuchi A."/>
            <person name="Kamiya K."/>
            <person name="Karasawa W."/>
            <person name="Kurita K."/>
            <person name="Katagiri S."/>
            <person name="Kikuta A."/>
            <person name="Kobayashi H."/>
            <person name="Kobayashi N."/>
            <person name="Machita K."/>
            <person name="Maehara T."/>
            <person name="Masukawa M."/>
            <person name="Mizubayashi T."/>
            <person name="Mukai Y."/>
            <person name="Nagasaki H."/>
            <person name="Nagata Y."/>
            <person name="Naito S."/>
            <person name="Nakashima M."/>
            <person name="Nakama Y."/>
            <person name="Nakamichi Y."/>
            <person name="Nakamura M."/>
            <person name="Meguro A."/>
            <person name="Negishi M."/>
            <person name="Ohta I."/>
            <person name="Ohta T."/>
            <person name="Okamoto M."/>
            <person name="Ono N."/>
            <person name="Saji S."/>
            <person name="Sakaguchi M."/>
            <person name="Sakai K."/>
            <person name="Shibata M."/>
            <person name="Shimokawa T."/>
            <person name="Song J."/>
            <person name="Takazaki Y."/>
            <person name="Terasawa K."/>
            <person name="Tsugane M."/>
            <person name="Tsuji K."/>
            <person name="Ueda S."/>
            <person name="Waki K."/>
            <person name="Yamagata H."/>
            <person name="Yamamoto M."/>
            <person name="Yamamoto S."/>
            <person name="Yamane H."/>
            <person name="Yoshiki S."/>
            <person name="Yoshihara R."/>
            <person name="Yukawa K."/>
            <person name="Zhong H."/>
            <person name="Yano M."/>
            <person name="Yuan Q."/>
            <person name="Ouyang S."/>
            <person name="Liu J."/>
            <person name="Jones K.M."/>
            <person name="Gansberger K."/>
            <person name="Moffat K."/>
            <person name="Hill J."/>
            <person name="Bera J."/>
            <person name="Fadrosh D."/>
            <person name="Jin S."/>
            <person name="Johri S."/>
            <person name="Kim M."/>
            <person name="Overton L."/>
            <person name="Reardon M."/>
            <person name="Tsitrin T."/>
            <person name="Vuong H."/>
            <person name="Weaver B."/>
            <person name="Ciecko A."/>
            <person name="Tallon L."/>
            <person name="Jackson J."/>
            <person name="Pai G."/>
            <person name="Aken S.V."/>
            <person name="Utterback T."/>
            <person name="Reidmuller S."/>
            <person name="Feldblyum T."/>
            <person name="Hsiao J."/>
            <person name="Zismann V."/>
            <person name="Iobst S."/>
            <person name="de Vazeille A.R."/>
            <person name="Buell C.R."/>
            <person name="Ying K."/>
            <person name="Li Y."/>
            <person name="Lu T."/>
            <person name="Huang Y."/>
            <person name="Zhao Q."/>
            <person name="Feng Q."/>
            <person name="Zhang L."/>
            <person name="Zhu J."/>
            <person name="Weng Q."/>
            <person name="Mu J."/>
            <person name="Lu Y."/>
            <person name="Fan D."/>
            <person name="Liu Y."/>
            <person name="Guan J."/>
            <person name="Zhang Y."/>
            <person name="Yu S."/>
            <person name="Liu X."/>
            <person name="Zhang Y."/>
            <person name="Hong G."/>
            <person name="Han B."/>
            <person name="Choisne N."/>
            <person name="Demange N."/>
            <person name="Orjeda G."/>
            <person name="Samain S."/>
            <person name="Cattolico L."/>
            <person name="Pelletier E."/>
            <person name="Couloux A."/>
            <person name="Segurens B."/>
            <person name="Wincker P."/>
            <person name="D'Hont A."/>
            <person name="Scarpelli C."/>
            <person name="Weissenbach J."/>
            <person name="Salanoubat M."/>
            <person name="Quetier F."/>
            <person name="Yu Y."/>
            <person name="Kim H.R."/>
            <person name="Rambo T."/>
            <person name="Currie J."/>
            <person name="Collura K."/>
            <person name="Luo M."/>
            <person name="Yang T."/>
            <person name="Ammiraju J.S.S."/>
            <person name="Engler F."/>
            <person name="Soderlund C."/>
            <person name="Wing R.A."/>
            <person name="Palmer L.E."/>
            <person name="de la Bastide M."/>
            <person name="Spiegel L."/>
            <person name="Nascimento L."/>
            <person name="Zutavern T."/>
            <person name="O'Shaughnessy A."/>
            <person name="Dike S."/>
            <person name="Dedhia N."/>
            <person name="Preston R."/>
            <person name="Balija V."/>
            <person name="McCombie W.R."/>
            <person name="Chow T."/>
            <person name="Chen H."/>
            <person name="Chung M."/>
            <person name="Chen C."/>
            <person name="Shaw J."/>
            <person name="Wu H."/>
            <person name="Hsiao K."/>
            <person name="Chao Y."/>
            <person name="Chu M."/>
            <person name="Cheng C."/>
            <person name="Hour A."/>
            <person name="Lee P."/>
            <person name="Lin S."/>
            <person name="Lin Y."/>
            <person name="Liou J."/>
            <person name="Liu S."/>
            <person name="Hsing Y."/>
            <person name="Raghuvanshi S."/>
            <person name="Mohanty A."/>
            <person name="Bharti A.K."/>
            <person name="Gaur A."/>
            <person name="Gupta V."/>
            <person name="Kumar D."/>
            <person name="Ravi V."/>
            <person name="Vij S."/>
            <person name="Kapur A."/>
            <person name="Khurana P."/>
            <person name="Khurana P."/>
            <person name="Khurana J.P."/>
            <person name="Tyagi A.K."/>
            <person name="Gaikwad K."/>
            <person name="Singh A."/>
            <person name="Dalal V."/>
            <person name="Srivastava S."/>
            <person name="Dixit A."/>
            <person name="Pal A.K."/>
            <person name="Ghazi I.A."/>
            <person name="Yadav M."/>
            <person name="Pandit A."/>
            <person name="Bhargava A."/>
            <person name="Sureshbabu K."/>
            <person name="Batra K."/>
            <person name="Sharma T.R."/>
            <person name="Mohapatra T."/>
            <person name="Singh N.K."/>
            <person name="Messing J."/>
            <person name="Nelson A.B."/>
            <person name="Fuks G."/>
            <person name="Kavchok S."/>
            <person name="Keizer G."/>
            <person name="Linton E."/>
            <person name="Llaca V."/>
            <person name="Song R."/>
            <person name="Tanyolac B."/>
            <person name="Young S."/>
            <person name="Ho-Il K."/>
            <person name="Hahn J.H."/>
            <person name="Sangsakoo G."/>
            <person name="Vanavichit A."/>
            <person name="de Mattos Luiz.A.T."/>
            <person name="Zimmer P.D."/>
            <person name="Malone G."/>
            <person name="Dellagostin O."/>
            <person name="de Oliveira A.C."/>
            <person name="Bevan M."/>
            <person name="Bancroft I."/>
            <person name="Minx P."/>
            <person name="Cordum H."/>
            <person name="Wilson R."/>
            <person name="Cheng Z."/>
            <person name="Jin W."/>
            <person name="Jiang J."/>
            <person name="Leong S.A."/>
            <person name="Iwama H."/>
            <person name="Gojobori T."/>
            <person name="Itoh T."/>
            <person name="Niimura Y."/>
            <person name="Fujii Y."/>
            <person name="Habara T."/>
            <person name="Sakai H."/>
            <person name="Sato Y."/>
            <person name="Wilson G."/>
            <person name="Kumar K."/>
            <person name="McCouch S."/>
            <person name="Juretic N."/>
            <person name="Hoen D."/>
            <person name="Wright S."/>
            <person name="Bruskiewich R."/>
            <person name="Bureau T."/>
            <person name="Miyao A."/>
            <person name="Hirochika H."/>
            <person name="Nishikawa T."/>
            <person name="Kadowaki K."/>
            <person name="Sugiura M."/>
            <person name="Burr B."/>
            <person name="Sasaki T."/>
        </authorList>
    </citation>
    <scope>NUCLEOTIDE SEQUENCE [LARGE SCALE GENOMIC DNA]</scope>
    <source>
        <strain evidence="3">cv. Nipponbare</strain>
    </source>
</reference>
<reference evidence="2 3" key="2">
    <citation type="journal article" date="2013" name="Plant Cell Physiol.">
        <title>Rice Annotation Project Database (RAP-DB): an integrative and interactive database for rice genomics.</title>
        <authorList>
            <person name="Sakai H."/>
            <person name="Lee S.S."/>
            <person name="Tanaka T."/>
            <person name="Numa H."/>
            <person name="Kim J."/>
            <person name="Kawahara Y."/>
            <person name="Wakimoto H."/>
            <person name="Yang C.C."/>
            <person name="Iwamoto M."/>
            <person name="Abe T."/>
            <person name="Yamada Y."/>
            <person name="Muto A."/>
            <person name="Inokuchi H."/>
            <person name="Ikemura T."/>
            <person name="Matsumoto T."/>
            <person name="Sasaki T."/>
            <person name="Itoh T."/>
        </authorList>
    </citation>
    <scope>NUCLEOTIDE SEQUENCE [LARGE SCALE GENOMIC DNA]</scope>
    <source>
        <strain evidence="3">cv. Nipponbare</strain>
    </source>
</reference>